<dbReference type="InterPro" id="IPR019587">
    <property type="entry name" value="Polyketide_cyclase/dehydratase"/>
</dbReference>
<dbReference type="Gene3D" id="3.30.530.20">
    <property type="match status" value="1"/>
</dbReference>
<organism evidence="1 2">
    <name type="scientific">Streptomyces roseochromogenus subsp. oscitans DS 12.976</name>
    <dbReference type="NCBI Taxonomy" id="1352936"/>
    <lineage>
        <taxon>Bacteria</taxon>
        <taxon>Bacillati</taxon>
        <taxon>Actinomycetota</taxon>
        <taxon>Actinomycetes</taxon>
        <taxon>Kitasatosporales</taxon>
        <taxon>Streptomycetaceae</taxon>
        <taxon>Streptomyces</taxon>
    </lineage>
</organism>
<accession>V6L5W7</accession>
<reference evidence="1 2" key="1">
    <citation type="journal article" date="2014" name="Genome Announc.">
        <title>Draft Genome Sequence of Streptomyces roseochromogenes subsp. oscitans DS 12.976, Producer of the Aminocoumarin Antibiotic Clorobiocin.</title>
        <authorList>
            <person name="Ruckert C."/>
            <person name="Kalinowski J."/>
            <person name="Heide L."/>
            <person name="Apel A.K."/>
        </authorList>
    </citation>
    <scope>NUCLEOTIDE SEQUENCE [LARGE SCALE GENOMIC DNA]</scope>
    <source>
        <strain evidence="1 2">DS 12.976</strain>
    </source>
</reference>
<evidence type="ECO:0000313" key="1">
    <source>
        <dbReference type="EMBL" id="EST36619.1"/>
    </source>
</evidence>
<proteinExistence type="predicted"/>
<dbReference type="Pfam" id="PF10604">
    <property type="entry name" value="Polyketide_cyc2"/>
    <property type="match status" value="1"/>
</dbReference>
<dbReference type="SUPFAM" id="SSF55961">
    <property type="entry name" value="Bet v1-like"/>
    <property type="match status" value="1"/>
</dbReference>
<dbReference type="PATRIC" id="fig|1352936.5.peg.374"/>
<evidence type="ECO:0008006" key="3">
    <source>
        <dbReference type="Google" id="ProtNLM"/>
    </source>
</evidence>
<dbReference type="RefSeq" id="WP_023544366.1">
    <property type="nucleotide sequence ID" value="NZ_CM002285.1"/>
</dbReference>
<dbReference type="STRING" id="1352936.M878_01655"/>
<protein>
    <recommendedName>
        <fullName evidence="3">Polyketide cyclase</fullName>
    </recommendedName>
</protein>
<name>V6L5W7_STRRC</name>
<dbReference type="HOGENOM" id="CLU_132575_1_0_11"/>
<sequence length="169" mass="19362">MTYRLRSEDPGFLASAPFRQTCTAELHAPAGPVFDQIAAQPENWPHWFRPANDVRYEGPPPHGVGTMRFFRLYRLIRAREQVTAWDPDERFAYQVHEVNMPGVRALMEQWTLTPLTGTRTGVRWTLAVDAGPFVHLLLRASRRHIDRLFQDATHRLENLCSASVGGRGR</sequence>
<gene>
    <name evidence="1" type="ORF">M878_01655</name>
</gene>
<dbReference type="InterPro" id="IPR023393">
    <property type="entry name" value="START-like_dom_sf"/>
</dbReference>
<dbReference type="Proteomes" id="UP000017984">
    <property type="component" value="Chromosome"/>
</dbReference>
<keyword evidence="2" id="KW-1185">Reference proteome</keyword>
<evidence type="ECO:0000313" key="2">
    <source>
        <dbReference type="Proteomes" id="UP000017984"/>
    </source>
</evidence>
<comment type="caution">
    <text evidence="1">The sequence shown here is derived from an EMBL/GenBank/DDBJ whole genome shotgun (WGS) entry which is preliminary data.</text>
</comment>
<dbReference type="OrthoDB" id="4277250at2"/>
<dbReference type="EMBL" id="AWQX01000007">
    <property type="protein sequence ID" value="EST36619.1"/>
    <property type="molecule type" value="Genomic_DNA"/>
</dbReference>
<dbReference type="AlphaFoldDB" id="V6L5W7"/>
<dbReference type="CDD" id="cd07821">
    <property type="entry name" value="PYR_PYL_RCAR_like"/>
    <property type="match status" value="1"/>
</dbReference>